<feature type="region of interest" description="Disordered" evidence="1">
    <location>
        <begin position="38"/>
        <end position="60"/>
    </location>
</feature>
<evidence type="ECO:0000256" key="1">
    <source>
        <dbReference type="SAM" id="MobiDB-lite"/>
    </source>
</evidence>
<dbReference type="AlphaFoldDB" id="A0A6J4LZ26"/>
<proteinExistence type="predicted"/>
<evidence type="ECO:0000313" key="2">
    <source>
        <dbReference type="EMBL" id="CAA9345344.1"/>
    </source>
</evidence>
<dbReference type="EMBL" id="CADCTV010000592">
    <property type="protein sequence ID" value="CAA9345344.1"/>
    <property type="molecule type" value="Genomic_DNA"/>
</dbReference>
<gene>
    <name evidence="2" type="ORF">AVDCRST_MAG89-2829</name>
</gene>
<organism evidence="2">
    <name type="scientific">uncultured Gemmatimonadota bacterium</name>
    <dbReference type="NCBI Taxonomy" id="203437"/>
    <lineage>
        <taxon>Bacteria</taxon>
        <taxon>Pseudomonadati</taxon>
        <taxon>Gemmatimonadota</taxon>
        <taxon>environmental samples</taxon>
    </lineage>
</organism>
<protein>
    <submittedName>
        <fullName evidence="2">Uncharacterized protein</fullName>
    </submittedName>
</protein>
<reference evidence="2" key="1">
    <citation type="submission" date="2020-02" db="EMBL/GenBank/DDBJ databases">
        <authorList>
            <person name="Meier V. D."/>
        </authorList>
    </citation>
    <scope>NUCLEOTIDE SEQUENCE</scope>
    <source>
        <strain evidence="2">AVDCRST_MAG89</strain>
    </source>
</reference>
<sequence length="60" mass="6112">MGIGDSERPSPGSLQLPPSPINCMGEGTWGLVRVAGVGAAAGSPTPGPFPRKRGRGELRQ</sequence>
<name>A0A6J4LZ26_9BACT</name>
<feature type="region of interest" description="Disordered" evidence="1">
    <location>
        <begin position="1"/>
        <end position="21"/>
    </location>
</feature>
<accession>A0A6J4LZ26</accession>